<dbReference type="SMART" id="SM00102">
    <property type="entry name" value="ADF"/>
    <property type="match status" value="2"/>
</dbReference>
<dbReference type="WBParaSite" id="EVEC_0000587201-mRNA-1">
    <property type="protein sequence ID" value="EVEC_0000587201-mRNA-1"/>
    <property type="gene ID" value="EVEC_0000587201"/>
</dbReference>
<dbReference type="PANTHER" id="PTHR13759">
    <property type="entry name" value="TWINFILIN"/>
    <property type="match status" value="1"/>
</dbReference>
<reference evidence="9 10" key="2">
    <citation type="submission" date="2018-10" db="EMBL/GenBank/DDBJ databases">
        <authorList>
            <consortium name="Pathogen Informatics"/>
        </authorList>
    </citation>
    <scope>NUCLEOTIDE SEQUENCE [LARGE SCALE GENOMIC DNA]</scope>
</reference>
<evidence type="ECO:0000256" key="7">
    <source>
        <dbReference type="ARBA" id="ARBA00038532"/>
    </source>
</evidence>
<proteinExistence type="inferred from homology"/>
<dbReference type="CDD" id="cd11285">
    <property type="entry name" value="ADF_Twf-N_like"/>
    <property type="match status" value="1"/>
</dbReference>
<keyword evidence="3" id="KW-0963">Cytoplasm</keyword>
<keyword evidence="10" id="KW-1185">Reference proteome</keyword>
<dbReference type="GO" id="GO:0030016">
    <property type="term" value="C:myofibril"/>
    <property type="evidence" value="ECO:0007669"/>
    <property type="project" value="TreeGrafter"/>
</dbReference>
<dbReference type="InterPro" id="IPR002108">
    <property type="entry name" value="ADF-H"/>
</dbReference>
<comment type="subcellular location">
    <subcellularLocation>
        <location evidence="1">Cytoplasm</location>
        <location evidence="1">Cytoskeleton</location>
    </subcellularLocation>
</comment>
<dbReference type="InterPro" id="IPR029006">
    <property type="entry name" value="ADF-H/Gelsolin-like_dom_sf"/>
</dbReference>
<sequence length="323" mass="36832">MVQYSNHIIFFINQKAYVTEQLCVNFRDAGTADWKADFKRNLPECVDAFEPCFIIFRIGSPTEWLLITFADDRAPIREKMLIASTGATFKSEFGQCNIKHEYHATSKKDLTLDAFERWLKSCSEPAPLTEVEKELETAYREQKSLNASAVAAQTLKGVLFPIDGNAVEALRNLADRVVNYVQLSVDTLNEAIKLEKSDRDVPCERLAEVMPRDKPRYHFYRFNHTYQDRPFETIVFVYTMPSSGCTIKEKMLYSSCKQPFLMSAAESANLKPDIKIETDSKEVLTYDVLMQHVHPPVGLRDPGFAKPPGPHHRGSRRIIKAGL</sequence>
<dbReference type="EMBL" id="UXUI01008177">
    <property type="protein sequence ID" value="VDD90728.1"/>
    <property type="molecule type" value="Genomic_DNA"/>
</dbReference>
<dbReference type="PROSITE" id="PS51263">
    <property type="entry name" value="ADF_H"/>
    <property type="match status" value="2"/>
</dbReference>
<feature type="domain" description="ADF-H" evidence="8">
    <location>
        <begin position="1"/>
        <end position="120"/>
    </location>
</feature>
<comment type="subunit">
    <text evidence="7">Interacts with G-actin; ADP-actin form.</text>
</comment>
<evidence type="ECO:0000256" key="4">
    <source>
        <dbReference type="ARBA" id="ARBA00022737"/>
    </source>
</evidence>
<feature type="domain" description="ADF-H" evidence="8">
    <location>
        <begin position="157"/>
        <end position="294"/>
    </location>
</feature>
<dbReference type="Gene3D" id="3.40.20.10">
    <property type="entry name" value="Severin"/>
    <property type="match status" value="2"/>
</dbReference>
<evidence type="ECO:0000259" key="8">
    <source>
        <dbReference type="PROSITE" id="PS51263"/>
    </source>
</evidence>
<keyword evidence="4" id="KW-0677">Repeat</keyword>
<evidence type="ECO:0000256" key="1">
    <source>
        <dbReference type="ARBA" id="ARBA00004245"/>
    </source>
</evidence>
<dbReference type="GO" id="GO:0010591">
    <property type="term" value="P:regulation of lamellipodium assembly"/>
    <property type="evidence" value="ECO:0007669"/>
    <property type="project" value="TreeGrafter"/>
</dbReference>
<dbReference type="GO" id="GO:0051016">
    <property type="term" value="P:barbed-end actin filament capping"/>
    <property type="evidence" value="ECO:0007669"/>
    <property type="project" value="TreeGrafter"/>
</dbReference>
<evidence type="ECO:0000313" key="11">
    <source>
        <dbReference type="WBParaSite" id="EVEC_0000587201-mRNA-1"/>
    </source>
</evidence>
<evidence type="ECO:0000256" key="6">
    <source>
        <dbReference type="ARBA" id="ARBA00023212"/>
    </source>
</evidence>
<dbReference type="GO" id="GO:0003785">
    <property type="term" value="F:actin monomer binding"/>
    <property type="evidence" value="ECO:0007669"/>
    <property type="project" value="TreeGrafter"/>
</dbReference>
<evidence type="ECO:0000313" key="9">
    <source>
        <dbReference type="EMBL" id="VDD90728.1"/>
    </source>
</evidence>
<name>A0A0N4V6I6_ENTVE</name>
<dbReference type="GO" id="GO:0030042">
    <property type="term" value="P:actin filament depolymerization"/>
    <property type="evidence" value="ECO:0007669"/>
    <property type="project" value="TreeGrafter"/>
</dbReference>
<organism evidence="11">
    <name type="scientific">Enterobius vermicularis</name>
    <name type="common">Human pinworm</name>
    <dbReference type="NCBI Taxonomy" id="51028"/>
    <lineage>
        <taxon>Eukaryota</taxon>
        <taxon>Metazoa</taxon>
        <taxon>Ecdysozoa</taxon>
        <taxon>Nematoda</taxon>
        <taxon>Chromadorea</taxon>
        <taxon>Rhabditida</taxon>
        <taxon>Spirurina</taxon>
        <taxon>Oxyuridomorpha</taxon>
        <taxon>Oxyuroidea</taxon>
        <taxon>Oxyuridae</taxon>
        <taxon>Enterobius</taxon>
    </lineage>
</organism>
<evidence type="ECO:0000313" key="10">
    <source>
        <dbReference type="Proteomes" id="UP000274131"/>
    </source>
</evidence>
<gene>
    <name evidence="9" type="ORF">EVEC_LOCUS5479</name>
</gene>
<dbReference type="STRING" id="51028.A0A0N4V6I6"/>
<evidence type="ECO:0000256" key="2">
    <source>
        <dbReference type="ARBA" id="ARBA00009557"/>
    </source>
</evidence>
<dbReference type="SUPFAM" id="SSF55753">
    <property type="entry name" value="Actin depolymerizing proteins"/>
    <property type="match status" value="2"/>
</dbReference>
<dbReference type="Pfam" id="PF00241">
    <property type="entry name" value="Cofilin_ADF"/>
    <property type="match status" value="2"/>
</dbReference>
<dbReference type="CDD" id="cd11284">
    <property type="entry name" value="ADF_Twf-C_like"/>
    <property type="match status" value="1"/>
</dbReference>
<dbReference type="GO" id="GO:0010976">
    <property type="term" value="P:positive regulation of neuron projection development"/>
    <property type="evidence" value="ECO:0007669"/>
    <property type="project" value="TreeGrafter"/>
</dbReference>
<evidence type="ECO:0000256" key="5">
    <source>
        <dbReference type="ARBA" id="ARBA00023203"/>
    </source>
</evidence>
<keyword evidence="6" id="KW-0206">Cytoskeleton</keyword>
<protein>
    <submittedName>
        <fullName evidence="11">ADF-H domain-containing protein</fullName>
    </submittedName>
</protein>
<dbReference type="InterPro" id="IPR028458">
    <property type="entry name" value="Twinfilin"/>
</dbReference>
<dbReference type="Proteomes" id="UP000274131">
    <property type="component" value="Unassembled WGS sequence"/>
</dbReference>
<keyword evidence="5" id="KW-0009">Actin-binding</keyword>
<reference evidence="11" key="1">
    <citation type="submission" date="2017-02" db="UniProtKB">
        <authorList>
            <consortium name="WormBaseParasite"/>
        </authorList>
    </citation>
    <scope>IDENTIFICATION</scope>
</reference>
<dbReference type="AlphaFoldDB" id="A0A0N4V6I6"/>
<evidence type="ECO:0000256" key="3">
    <source>
        <dbReference type="ARBA" id="ARBA00022490"/>
    </source>
</evidence>
<dbReference type="PANTHER" id="PTHR13759:SF1">
    <property type="entry name" value="TWINFILIN"/>
    <property type="match status" value="1"/>
</dbReference>
<accession>A0A0N4V6I6</accession>
<dbReference type="OrthoDB" id="10006997at2759"/>
<dbReference type="GO" id="GO:0005884">
    <property type="term" value="C:actin filament"/>
    <property type="evidence" value="ECO:0007669"/>
    <property type="project" value="TreeGrafter"/>
</dbReference>
<dbReference type="GO" id="GO:0051015">
    <property type="term" value="F:actin filament binding"/>
    <property type="evidence" value="ECO:0007669"/>
    <property type="project" value="TreeGrafter"/>
</dbReference>
<dbReference type="FunFam" id="3.40.20.10:FF:000007">
    <property type="entry name" value="Twinfilin-1 isoform 1"/>
    <property type="match status" value="1"/>
</dbReference>
<comment type="similarity">
    <text evidence="2">Belongs to the actin-binding proteins ADF family. Twinfilin subfamily.</text>
</comment>